<feature type="compositionally biased region" description="Low complexity" evidence="8">
    <location>
        <begin position="317"/>
        <end position="330"/>
    </location>
</feature>
<dbReference type="GO" id="GO:0000978">
    <property type="term" value="F:RNA polymerase II cis-regulatory region sequence-specific DNA binding"/>
    <property type="evidence" value="ECO:0007669"/>
    <property type="project" value="InterPro"/>
</dbReference>
<feature type="region of interest" description="Disordered" evidence="8">
    <location>
        <begin position="317"/>
        <end position="455"/>
    </location>
</feature>
<dbReference type="PROSITE" id="PS50157">
    <property type="entry name" value="ZINC_FINGER_C2H2_2"/>
    <property type="match status" value="1"/>
</dbReference>
<evidence type="ECO:0000256" key="1">
    <source>
        <dbReference type="ARBA" id="ARBA00004123"/>
    </source>
</evidence>
<feature type="compositionally biased region" description="Basic and acidic residues" evidence="8">
    <location>
        <begin position="775"/>
        <end position="787"/>
    </location>
</feature>
<dbReference type="GO" id="GO:0005634">
    <property type="term" value="C:nucleus"/>
    <property type="evidence" value="ECO:0007669"/>
    <property type="project" value="UniProtKB-SubCell"/>
</dbReference>
<feature type="compositionally biased region" description="Basic and acidic residues" evidence="8">
    <location>
        <begin position="833"/>
        <end position="842"/>
    </location>
</feature>
<evidence type="ECO:0000256" key="4">
    <source>
        <dbReference type="ARBA" id="ARBA00022771"/>
    </source>
</evidence>
<name>A0A0F7SJD0_PHARH</name>
<dbReference type="Gene3D" id="3.30.160.60">
    <property type="entry name" value="Classic Zinc Finger"/>
    <property type="match status" value="2"/>
</dbReference>
<evidence type="ECO:0000256" key="2">
    <source>
        <dbReference type="ARBA" id="ARBA00022723"/>
    </source>
</evidence>
<evidence type="ECO:0000256" key="3">
    <source>
        <dbReference type="ARBA" id="ARBA00022737"/>
    </source>
</evidence>
<feature type="compositionally biased region" description="Low complexity" evidence="8">
    <location>
        <begin position="559"/>
        <end position="578"/>
    </location>
</feature>
<feature type="region of interest" description="Disordered" evidence="8">
    <location>
        <begin position="507"/>
        <end position="535"/>
    </location>
</feature>
<evidence type="ECO:0000259" key="9">
    <source>
        <dbReference type="PROSITE" id="PS50157"/>
    </source>
</evidence>
<sequence length="875" mass="94779">MSSRQQYLQFVPSPSNTSSIQPGQSLSSSYPSSTHSPLSTSMSTSHQSSERSGWAADPATHQVNPSQHPAISQTGGDPTLDGLESVSRVDGSSHPQPTDGLVSSPMGSVEPTVSEQLVDASFEAADPPPVATAGAAPYNTSYQPPGSPFSSHPPNPQSQYTPHHSHQQQQHQQHQHQQQQQQQQHHLPASTSSSQQPSNAPSPAAQHHMVYNQPVGYHMLPQYQPGYQTHHAPPPNTYGYYANPLPHPQAMHVQQPVASRSGYSSPHLHHPFYPGSPPNQAYTTYPAHFAPAPSNQMHPPSYQYIAFAPQQGYRSSHGILPGSSSHPSPSIHDHPHEMDPVERHSPLSYDPTGVDVHSHTHGVVPQDDLSTSVKRVKPSKKMMPLEDALIDDHSIKDDADYGPYDTLPDPTSLQTSQEFDQEDGDDGDMLTVGKMGSKRKRSSDPGGSKEKKHVCPECHRGFARAYNLKTHVQTHSPDPPKPHVCNYDSCGNKAFSRSHDLLRHKGSVHGEGRQSKMHSDPGRATNGKRKKSETLRIQREAVDNYERIAAVAAAAAAASTASGSGTSVLDEGGLSEAGSLGGDGLIDPQGVSGPEGHDPIVHHSGTMDGNQITSELGGYSATIQDQADYQQQIHLRLQMQLQHEHHRMQLEAVQAAQAQSDVQTYAQDASQVEEEQDNPTAVTAHLVDPQLEADLPQVSIPQDIGLLSENGEASNIPSDLSRDLISSPSVEPRSTELVEVIENPIENVEQESEAVTEKTPEEEDAPAVMSPETLASDRKPTTEEDKQATSSPLTSPETKVEKVAVISVSSGLKADLVEDGSNHEETDGTNGVSDKDIKTEYLEEKEDEEERRVEEGAVKKDDPITSVSIDDIKEE</sequence>
<dbReference type="InterPro" id="IPR013087">
    <property type="entry name" value="Znf_C2H2_type"/>
</dbReference>
<feature type="compositionally biased region" description="Pro residues" evidence="8">
    <location>
        <begin position="145"/>
        <end position="156"/>
    </location>
</feature>
<protein>
    <submittedName>
        <fullName evidence="10">FOG: Zn-finger</fullName>
    </submittedName>
</protein>
<dbReference type="PANTHER" id="PTHR40626:SF11">
    <property type="entry name" value="ZINC FINGER PROTEIN YPR022C"/>
    <property type="match status" value="1"/>
</dbReference>
<evidence type="ECO:0000256" key="8">
    <source>
        <dbReference type="SAM" id="MobiDB-lite"/>
    </source>
</evidence>
<evidence type="ECO:0000313" key="10">
    <source>
        <dbReference type="EMBL" id="CDZ97439.1"/>
    </source>
</evidence>
<keyword evidence="2" id="KW-0479">Metal-binding</keyword>
<feature type="region of interest" description="Disordered" evidence="8">
    <location>
        <begin position="813"/>
        <end position="875"/>
    </location>
</feature>
<dbReference type="InterPro" id="IPR051059">
    <property type="entry name" value="VerF-like"/>
</dbReference>
<keyword evidence="4 7" id="KW-0863">Zinc-finger</keyword>
<dbReference type="PANTHER" id="PTHR40626">
    <property type="entry name" value="MIP31509P"/>
    <property type="match status" value="1"/>
</dbReference>
<dbReference type="Pfam" id="PF00096">
    <property type="entry name" value="zf-C2H2"/>
    <property type="match status" value="1"/>
</dbReference>
<feature type="compositionally biased region" description="Acidic residues" evidence="8">
    <location>
        <begin position="419"/>
        <end position="428"/>
    </location>
</feature>
<feature type="compositionally biased region" description="Basic and acidic residues" evidence="8">
    <location>
        <begin position="850"/>
        <end position="863"/>
    </location>
</feature>
<evidence type="ECO:0000256" key="7">
    <source>
        <dbReference type="PROSITE-ProRule" id="PRU00042"/>
    </source>
</evidence>
<feature type="region of interest" description="Disordered" evidence="8">
    <location>
        <begin position="709"/>
        <end position="801"/>
    </location>
</feature>
<feature type="compositionally biased region" description="Basic and acidic residues" evidence="8">
    <location>
        <begin position="507"/>
        <end position="521"/>
    </location>
</feature>
<dbReference type="InterPro" id="IPR036236">
    <property type="entry name" value="Znf_C2H2_sf"/>
</dbReference>
<feature type="compositionally biased region" description="Basic and acidic residues" evidence="8">
    <location>
        <begin position="331"/>
        <end position="345"/>
    </location>
</feature>
<feature type="compositionally biased region" description="Polar residues" evidence="8">
    <location>
        <begin position="788"/>
        <end position="797"/>
    </location>
</feature>
<organism evidence="10">
    <name type="scientific">Phaffia rhodozyma</name>
    <name type="common">Yeast</name>
    <name type="synonym">Xanthophyllomyces dendrorhous</name>
    <dbReference type="NCBI Taxonomy" id="264483"/>
    <lineage>
        <taxon>Eukaryota</taxon>
        <taxon>Fungi</taxon>
        <taxon>Dikarya</taxon>
        <taxon>Basidiomycota</taxon>
        <taxon>Agaricomycotina</taxon>
        <taxon>Tremellomycetes</taxon>
        <taxon>Cystofilobasidiales</taxon>
        <taxon>Mrakiaceae</taxon>
        <taxon>Phaffia</taxon>
    </lineage>
</organism>
<dbReference type="GO" id="GO:0008270">
    <property type="term" value="F:zinc ion binding"/>
    <property type="evidence" value="ECO:0007669"/>
    <property type="project" value="UniProtKB-KW"/>
</dbReference>
<keyword evidence="5" id="KW-0862">Zinc</keyword>
<feature type="region of interest" description="Disordered" evidence="8">
    <location>
        <begin position="559"/>
        <end position="614"/>
    </location>
</feature>
<dbReference type="SMART" id="SM00355">
    <property type="entry name" value="ZnF_C2H2"/>
    <property type="match status" value="2"/>
</dbReference>
<dbReference type="AlphaFoldDB" id="A0A0F7SJD0"/>
<feature type="compositionally biased region" description="Polar residues" evidence="8">
    <location>
        <begin position="711"/>
        <end position="729"/>
    </location>
</feature>
<evidence type="ECO:0000256" key="6">
    <source>
        <dbReference type="ARBA" id="ARBA00023242"/>
    </source>
</evidence>
<reference evidence="10" key="1">
    <citation type="submission" date="2014-08" db="EMBL/GenBank/DDBJ databases">
        <authorList>
            <person name="Sharma Rahul"/>
            <person name="Thines Marco"/>
        </authorList>
    </citation>
    <scope>NUCLEOTIDE SEQUENCE</scope>
</reference>
<feature type="domain" description="C2H2-type" evidence="9">
    <location>
        <begin position="453"/>
        <end position="480"/>
    </location>
</feature>
<keyword evidence="6" id="KW-0539">Nucleus</keyword>
<dbReference type="GO" id="GO:0000785">
    <property type="term" value="C:chromatin"/>
    <property type="evidence" value="ECO:0007669"/>
    <property type="project" value="TreeGrafter"/>
</dbReference>
<accession>A0A0F7SJD0</accession>
<dbReference type="SUPFAM" id="SSF57667">
    <property type="entry name" value="beta-beta-alpha zinc fingers"/>
    <property type="match status" value="1"/>
</dbReference>
<keyword evidence="3" id="KW-0677">Repeat</keyword>
<dbReference type="PROSITE" id="PS00028">
    <property type="entry name" value="ZINC_FINGER_C2H2_1"/>
    <property type="match status" value="1"/>
</dbReference>
<feature type="compositionally biased region" description="Low complexity" evidence="8">
    <location>
        <begin position="18"/>
        <end position="47"/>
    </location>
</feature>
<dbReference type="EMBL" id="LN483167">
    <property type="protein sequence ID" value="CDZ97439.1"/>
    <property type="molecule type" value="Genomic_DNA"/>
</dbReference>
<feature type="region of interest" description="Disordered" evidence="8">
    <location>
        <begin position="1"/>
        <end position="205"/>
    </location>
</feature>
<proteinExistence type="predicted"/>
<comment type="subcellular location">
    <subcellularLocation>
        <location evidence="1">Nucleus</location>
    </subcellularLocation>
</comment>
<feature type="compositionally biased region" description="Polar residues" evidence="8">
    <location>
        <begin position="61"/>
        <end position="76"/>
    </location>
</feature>
<feature type="compositionally biased region" description="Acidic residues" evidence="8">
    <location>
        <begin position="748"/>
        <end position="765"/>
    </location>
</feature>
<feature type="compositionally biased region" description="Low complexity" evidence="8">
    <location>
        <begin position="737"/>
        <end position="747"/>
    </location>
</feature>
<evidence type="ECO:0000256" key="5">
    <source>
        <dbReference type="ARBA" id="ARBA00022833"/>
    </source>
</evidence>
<feature type="compositionally biased region" description="Basic and acidic residues" evidence="8">
    <location>
        <begin position="390"/>
        <end position="399"/>
    </location>
</feature>
<feature type="compositionally biased region" description="Polar residues" evidence="8">
    <location>
        <begin position="1"/>
        <end position="17"/>
    </location>
</feature>
<feature type="compositionally biased region" description="Low complexity" evidence="8">
    <location>
        <begin position="167"/>
        <end position="205"/>
    </location>
</feature>
<dbReference type="GO" id="GO:0000981">
    <property type="term" value="F:DNA-binding transcription factor activity, RNA polymerase II-specific"/>
    <property type="evidence" value="ECO:0007669"/>
    <property type="project" value="InterPro"/>
</dbReference>